<dbReference type="Proteomes" id="UP001595443">
    <property type="component" value="Unassembled WGS sequence"/>
</dbReference>
<dbReference type="RefSeq" id="WP_377832309.1">
    <property type="nucleotide sequence ID" value="NZ_JBHRSK010000004.1"/>
</dbReference>
<comment type="similarity">
    <text evidence="1">Belongs to the glycosyl hydrolase 13 family.</text>
</comment>
<dbReference type="Gene3D" id="2.60.40.1180">
    <property type="entry name" value="Golgi alpha-mannosidase II"/>
    <property type="match status" value="1"/>
</dbReference>
<evidence type="ECO:0000313" key="3">
    <source>
        <dbReference type="EMBL" id="MFC2967658.1"/>
    </source>
</evidence>
<sequence>MNDWWRGAVIYQIYPRSFQDSDGDGIGDLPGITRRLDHVAALGADAIWLSPFFASPMADMGYDVSDYTAVDPLFGRMADFDALVRRAHALGLKVIIDQVLSHSSDRHPWFAESRADRDNPKADWYVWADPLANGAPPNDWLSVFGGPAWAWEPRRRQYYLHNFLAAQPDLNFHCPEVQDALLDTMRFWLDRGVDGFRLDTVNFYFHDKKLRSNPPAPLRAGEDWPPGNPYDMQLHRYSKNQPENIAFLQRMRALLDGYDGRMLVGEVGDAHNAVALMADYTRGTDRLHMAYSFEMLGPQFTAAHFRDTVEGFYKAAPDGWPCWSFSNHDVIRHVTRWAEHGSSRTALARQAAALLAGFQGTLCLYQGEELGQTETELSYEELTDPVGLTFWPDNKGRDGCRTPMVWEAEAPAAGFSTGTPWLPVKPAQQAHAVSTQGKGSVLEAYRDLLAFRRATPALVSGETTFLALPEPLLGFWRDGPEPVLCLYNLSPAPRALTLTGDARLIGPSQASLSKTSLALPGNGFAFLAPPPGAARPGLTPA</sequence>
<feature type="domain" description="Glycosyl hydrolase family 13 catalytic" evidence="2">
    <location>
        <begin position="12"/>
        <end position="401"/>
    </location>
</feature>
<accession>A0ABV7AE94</accession>
<dbReference type="CDD" id="cd11330">
    <property type="entry name" value="AmyAc_OligoGlu"/>
    <property type="match status" value="1"/>
</dbReference>
<keyword evidence="4" id="KW-1185">Reference proteome</keyword>
<dbReference type="SMART" id="SM00642">
    <property type="entry name" value="Aamy"/>
    <property type="match status" value="1"/>
</dbReference>
<dbReference type="Pfam" id="PF00128">
    <property type="entry name" value="Alpha-amylase"/>
    <property type="match status" value="1"/>
</dbReference>
<evidence type="ECO:0000259" key="2">
    <source>
        <dbReference type="SMART" id="SM00642"/>
    </source>
</evidence>
<dbReference type="GO" id="GO:0016787">
    <property type="term" value="F:hydrolase activity"/>
    <property type="evidence" value="ECO:0007669"/>
    <property type="project" value="UniProtKB-KW"/>
</dbReference>
<keyword evidence="3" id="KW-0378">Hydrolase</keyword>
<proteinExistence type="inferred from homology"/>
<dbReference type="PANTHER" id="PTHR10357">
    <property type="entry name" value="ALPHA-AMYLASE FAMILY MEMBER"/>
    <property type="match status" value="1"/>
</dbReference>
<dbReference type="PANTHER" id="PTHR10357:SF179">
    <property type="entry name" value="NEUTRAL AND BASIC AMINO ACID TRANSPORT PROTEIN RBAT"/>
    <property type="match status" value="1"/>
</dbReference>
<dbReference type="Gene3D" id="3.90.400.10">
    <property type="entry name" value="Oligo-1,6-glucosidase, Domain 2"/>
    <property type="match status" value="1"/>
</dbReference>
<name>A0ABV7AE94_9RHOB</name>
<evidence type="ECO:0000256" key="1">
    <source>
        <dbReference type="ARBA" id="ARBA00008061"/>
    </source>
</evidence>
<gene>
    <name evidence="3" type="ORF">ACFOES_06095</name>
</gene>
<organism evidence="3 4">
    <name type="scientific">Acidimangrovimonas pyrenivorans</name>
    <dbReference type="NCBI Taxonomy" id="2030798"/>
    <lineage>
        <taxon>Bacteria</taxon>
        <taxon>Pseudomonadati</taxon>
        <taxon>Pseudomonadota</taxon>
        <taxon>Alphaproteobacteria</taxon>
        <taxon>Rhodobacterales</taxon>
        <taxon>Paracoccaceae</taxon>
        <taxon>Acidimangrovimonas</taxon>
    </lineage>
</organism>
<dbReference type="SUPFAM" id="SSF51445">
    <property type="entry name" value="(Trans)glycosidases"/>
    <property type="match status" value="1"/>
</dbReference>
<evidence type="ECO:0000313" key="4">
    <source>
        <dbReference type="Proteomes" id="UP001595443"/>
    </source>
</evidence>
<comment type="caution">
    <text evidence="3">The sequence shown here is derived from an EMBL/GenBank/DDBJ whole genome shotgun (WGS) entry which is preliminary data.</text>
</comment>
<dbReference type="InterPro" id="IPR017853">
    <property type="entry name" value="GH"/>
</dbReference>
<dbReference type="Gene3D" id="3.20.20.80">
    <property type="entry name" value="Glycosidases"/>
    <property type="match status" value="2"/>
</dbReference>
<dbReference type="InterPro" id="IPR006047">
    <property type="entry name" value="GH13_cat_dom"/>
</dbReference>
<dbReference type="InterPro" id="IPR045857">
    <property type="entry name" value="O16G_dom_2"/>
</dbReference>
<protein>
    <submittedName>
        <fullName evidence="3">Alpha-amylase family glycosyl hydrolase</fullName>
    </submittedName>
</protein>
<reference evidence="4" key="1">
    <citation type="journal article" date="2019" name="Int. J. Syst. Evol. Microbiol.">
        <title>The Global Catalogue of Microorganisms (GCM) 10K type strain sequencing project: providing services to taxonomists for standard genome sequencing and annotation.</title>
        <authorList>
            <consortium name="The Broad Institute Genomics Platform"/>
            <consortium name="The Broad Institute Genome Sequencing Center for Infectious Disease"/>
            <person name="Wu L."/>
            <person name="Ma J."/>
        </authorList>
    </citation>
    <scope>NUCLEOTIDE SEQUENCE [LARGE SCALE GENOMIC DNA]</scope>
    <source>
        <strain evidence="4">KCTC 62192</strain>
    </source>
</reference>
<dbReference type="EMBL" id="JBHRSK010000004">
    <property type="protein sequence ID" value="MFC2967658.1"/>
    <property type="molecule type" value="Genomic_DNA"/>
</dbReference>
<dbReference type="InterPro" id="IPR013780">
    <property type="entry name" value="Glyco_hydro_b"/>
</dbReference>